<keyword evidence="9" id="KW-1185">Reference proteome</keyword>
<dbReference type="Pfam" id="PF00999">
    <property type="entry name" value="Na_H_Exchanger"/>
    <property type="match status" value="1"/>
</dbReference>
<dbReference type="GeneID" id="37024694"/>
<dbReference type="InterPro" id="IPR004712">
    <property type="entry name" value="Na+/H+_antiporter_fungi"/>
</dbReference>
<dbReference type="RefSeq" id="XP_025353260.1">
    <property type="nucleotide sequence ID" value="XM_025502913.1"/>
</dbReference>
<dbReference type="EMBL" id="KZ819605">
    <property type="protein sequence ID" value="PWN32958.1"/>
    <property type="molecule type" value="Genomic_DNA"/>
</dbReference>
<feature type="transmembrane region" description="Helical" evidence="6">
    <location>
        <begin position="108"/>
        <end position="131"/>
    </location>
</feature>
<comment type="subcellular location">
    <subcellularLocation>
        <location evidence="1">Membrane</location>
        <topology evidence="1">Multi-pass membrane protein</topology>
    </subcellularLocation>
</comment>
<dbReference type="PANTHER" id="PTHR31382">
    <property type="entry name" value="NA(+)/H(+) ANTIPORTER"/>
    <property type="match status" value="1"/>
</dbReference>
<feature type="transmembrane region" description="Helical" evidence="6">
    <location>
        <begin position="371"/>
        <end position="393"/>
    </location>
</feature>
<dbReference type="AlphaFoldDB" id="A0A316V7G2"/>
<dbReference type="GO" id="GO:0120029">
    <property type="term" value="P:proton export across plasma membrane"/>
    <property type="evidence" value="ECO:0007669"/>
    <property type="project" value="InterPro"/>
</dbReference>
<evidence type="ECO:0000256" key="4">
    <source>
        <dbReference type="ARBA" id="ARBA00023136"/>
    </source>
</evidence>
<keyword evidence="2 6" id="KW-0812">Transmembrane</keyword>
<sequence>MNIELQPTNFNLIAGALGTFLCLYGSLSYLVKERFYMNEAPLAVLAGIGLERLAQLLRSTVDPNDDAGLRDDLDSIGNNLSRLVLGIQLVLVGIQLPHKYLRNEVKSLSILLTLVMGTTWLITAGLLMAIIPNLSLLPALIIASCATPTDPVLSNALVKGSFADKHVSPWLRNLILAESGANDGFGYPFLFLALNLLKSDNAGKGLLSWFVDTCIYQVGLGAVFGIIVGVAANRILRFSTRHDYIDKEGFLCYGIAVGIFTTGLGGYLDLDDLFSAFVAGNALTWDDWYRRETEDEELYNVTDLLLNSAFFLFLGATIPWSSFVQMAQEGVTVWRLIILGIAVLLLRRLPGLVVFHRLMPRLRGAFGDAVFMGYFGPIGAGAIFYMTLVIEQLQDQKENESVKRVLTLITPITYALIISSLLGHSSLIPFVGTYLDRRSAKEAVKLQGEEESLRGRNDVIAHDTLEPEAHTQSTSHHPESQPPMGERSSSSNRRITRRPSQTPSQEGAFDYRKHWKDHASWRHSTSHAPYDESDHPSDFANSRRHVRPEEEQES</sequence>
<keyword evidence="4 6" id="KW-0472">Membrane</keyword>
<feature type="compositionally biased region" description="Basic and acidic residues" evidence="5">
    <location>
        <begin position="509"/>
        <end position="520"/>
    </location>
</feature>
<accession>A0A316V7G2</accession>
<proteinExistence type="predicted"/>
<dbReference type="GO" id="GO:0005886">
    <property type="term" value="C:plasma membrane"/>
    <property type="evidence" value="ECO:0007669"/>
    <property type="project" value="InterPro"/>
</dbReference>
<feature type="domain" description="Cation/H+ exchanger transmembrane" evidence="7">
    <location>
        <begin position="27"/>
        <end position="422"/>
    </location>
</feature>
<feature type="transmembrane region" description="Helical" evidence="6">
    <location>
        <begin position="12"/>
        <end position="31"/>
    </location>
</feature>
<evidence type="ECO:0000256" key="3">
    <source>
        <dbReference type="ARBA" id="ARBA00022989"/>
    </source>
</evidence>
<reference evidence="8 9" key="1">
    <citation type="journal article" date="2018" name="Mol. Biol. Evol.">
        <title>Broad Genomic Sampling Reveals a Smut Pathogenic Ancestry of the Fungal Clade Ustilaginomycotina.</title>
        <authorList>
            <person name="Kijpornyongpan T."/>
            <person name="Mondo S.J."/>
            <person name="Barry K."/>
            <person name="Sandor L."/>
            <person name="Lee J."/>
            <person name="Lipzen A."/>
            <person name="Pangilinan J."/>
            <person name="LaButti K."/>
            <person name="Hainaut M."/>
            <person name="Henrissat B."/>
            <person name="Grigoriev I.V."/>
            <person name="Spatafora J.W."/>
            <person name="Aime M.C."/>
        </authorList>
    </citation>
    <scope>NUCLEOTIDE SEQUENCE [LARGE SCALE GENOMIC DNA]</scope>
    <source>
        <strain evidence="8 9">MCA 3882</strain>
    </source>
</reference>
<dbReference type="GO" id="GO:0015385">
    <property type="term" value="F:sodium:proton antiporter activity"/>
    <property type="evidence" value="ECO:0007669"/>
    <property type="project" value="InterPro"/>
</dbReference>
<feature type="transmembrane region" description="Helical" evidence="6">
    <location>
        <begin position="215"/>
        <end position="236"/>
    </location>
</feature>
<dbReference type="OrthoDB" id="2190219at2759"/>
<feature type="transmembrane region" description="Helical" evidence="6">
    <location>
        <begin position="248"/>
        <end position="268"/>
    </location>
</feature>
<dbReference type="PANTHER" id="PTHR31382:SF3">
    <property type="entry name" value="SODIUM ION_PROTON EXCHANGER (EUROFUNG)"/>
    <property type="match status" value="1"/>
</dbReference>
<gene>
    <name evidence="8" type="ORF">FA14DRAFT_79923</name>
</gene>
<dbReference type="STRING" id="1280837.A0A316V7G2"/>
<evidence type="ECO:0000313" key="8">
    <source>
        <dbReference type="EMBL" id="PWN32958.1"/>
    </source>
</evidence>
<feature type="transmembrane region" description="Helical" evidence="6">
    <location>
        <begin position="304"/>
        <end position="324"/>
    </location>
</feature>
<evidence type="ECO:0000256" key="1">
    <source>
        <dbReference type="ARBA" id="ARBA00004141"/>
    </source>
</evidence>
<organism evidence="8 9">
    <name type="scientific">Meira miltonrushii</name>
    <dbReference type="NCBI Taxonomy" id="1280837"/>
    <lineage>
        <taxon>Eukaryota</taxon>
        <taxon>Fungi</taxon>
        <taxon>Dikarya</taxon>
        <taxon>Basidiomycota</taxon>
        <taxon>Ustilaginomycotina</taxon>
        <taxon>Exobasidiomycetes</taxon>
        <taxon>Exobasidiales</taxon>
        <taxon>Brachybasidiaceae</taxon>
        <taxon>Meira</taxon>
    </lineage>
</organism>
<evidence type="ECO:0000256" key="6">
    <source>
        <dbReference type="SAM" id="Phobius"/>
    </source>
</evidence>
<dbReference type="InterPro" id="IPR006153">
    <property type="entry name" value="Cation/H_exchanger_TM"/>
</dbReference>
<evidence type="ECO:0000256" key="5">
    <source>
        <dbReference type="SAM" id="MobiDB-lite"/>
    </source>
</evidence>
<dbReference type="GO" id="GO:0036376">
    <property type="term" value="P:sodium ion export across plasma membrane"/>
    <property type="evidence" value="ECO:0007669"/>
    <property type="project" value="InterPro"/>
</dbReference>
<name>A0A316V7G2_9BASI</name>
<dbReference type="Proteomes" id="UP000245771">
    <property type="component" value="Unassembled WGS sequence"/>
</dbReference>
<feature type="transmembrane region" description="Helical" evidence="6">
    <location>
        <begin position="405"/>
        <end position="423"/>
    </location>
</feature>
<dbReference type="GO" id="GO:0042391">
    <property type="term" value="P:regulation of membrane potential"/>
    <property type="evidence" value="ECO:0007669"/>
    <property type="project" value="InterPro"/>
</dbReference>
<dbReference type="InParanoid" id="A0A316V7G2"/>
<evidence type="ECO:0000313" key="9">
    <source>
        <dbReference type="Proteomes" id="UP000245771"/>
    </source>
</evidence>
<evidence type="ECO:0000259" key="7">
    <source>
        <dbReference type="Pfam" id="PF00999"/>
    </source>
</evidence>
<evidence type="ECO:0000256" key="2">
    <source>
        <dbReference type="ARBA" id="ARBA00022692"/>
    </source>
</evidence>
<protein>
    <recommendedName>
        <fullName evidence="7">Cation/H+ exchanger transmembrane domain-containing protein</fullName>
    </recommendedName>
</protein>
<keyword evidence="3 6" id="KW-1133">Transmembrane helix</keyword>
<feature type="region of interest" description="Disordered" evidence="5">
    <location>
        <begin position="468"/>
        <end position="554"/>
    </location>
</feature>
<feature type="transmembrane region" description="Helical" evidence="6">
    <location>
        <begin position="336"/>
        <end position="359"/>
    </location>
</feature>